<dbReference type="InterPro" id="IPR008972">
    <property type="entry name" value="Cupredoxin"/>
</dbReference>
<dbReference type="KEGG" id="taa:NMY3_03505"/>
<dbReference type="PANTHER" id="PTHR36507">
    <property type="entry name" value="BLL1555 PROTEIN"/>
    <property type="match status" value="1"/>
</dbReference>
<evidence type="ECO:0000256" key="1">
    <source>
        <dbReference type="SAM" id="MobiDB-lite"/>
    </source>
</evidence>
<dbReference type="InterPro" id="IPR052721">
    <property type="entry name" value="ET_Amicyanin"/>
</dbReference>
<feature type="region of interest" description="Disordered" evidence="1">
    <location>
        <begin position="132"/>
        <end position="255"/>
    </location>
</feature>
<dbReference type="EMBL" id="CP012850">
    <property type="protein sequence ID" value="ALI37687.1"/>
    <property type="molecule type" value="Genomic_DNA"/>
</dbReference>
<dbReference type="AlphaFoldDB" id="A0A654M371"/>
<dbReference type="Proteomes" id="UP000058925">
    <property type="component" value="Chromosome"/>
</dbReference>
<keyword evidence="3" id="KW-1185">Reference proteome</keyword>
<dbReference type="SUPFAM" id="SSF49503">
    <property type="entry name" value="Cupredoxins"/>
    <property type="match status" value="1"/>
</dbReference>
<accession>A0A654M371</accession>
<feature type="compositionally biased region" description="Polar residues" evidence="1">
    <location>
        <begin position="132"/>
        <end position="201"/>
    </location>
</feature>
<dbReference type="Gene3D" id="2.60.40.420">
    <property type="entry name" value="Cupredoxins - blue copper proteins"/>
    <property type="match status" value="1"/>
</dbReference>
<dbReference type="PANTHER" id="PTHR36507:SF1">
    <property type="entry name" value="BLL1555 PROTEIN"/>
    <property type="match status" value="1"/>
</dbReference>
<feature type="compositionally biased region" description="Polar residues" evidence="1">
    <location>
        <begin position="226"/>
        <end position="250"/>
    </location>
</feature>
<name>A0A654M371_9ARCH</name>
<reference evidence="3" key="1">
    <citation type="submission" date="2015-10" db="EMBL/GenBank/DDBJ databases">
        <title>Niche specialization of a soil ammonia-oxidizing archaeon, Candidatus Nitrosocosmicus oleophilus.</title>
        <authorList>
            <person name="Jung M.-Y."/>
            <person name="Rhee S.-K."/>
        </authorList>
    </citation>
    <scope>NUCLEOTIDE SEQUENCE [LARGE SCALE GENOMIC DNA]</scope>
    <source>
        <strain evidence="3">MY3</strain>
    </source>
</reference>
<organism evidence="2 3">
    <name type="scientific">Candidatus Nitrosocosmicus oleophilus</name>
    <dbReference type="NCBI Taxonomy" id="1353260"/>
    <lineage>
        <taxon>Archaea</taxon>
        <taxon>Nitrososphaerota</taxon>
        <taxon>Nitrososphaeria</taxon>
        <taxon>Nitrososphaerales</taxon>
        <taxon>Nitrososphaeraceae</taxon>
        <taxon>Candidatus Nitrosocosmicus</taxon>
    </lineage>
</organism>
<dbReference type="GeneID" id="60423330"/>
<feature type="compositionally biased region" description="Low complexity" evidence="1">
    <location>
        <begin position="202"/>
        <end position="225"/>
    </location>
</feature>
<evidence type="ECO:0000313" key="3">
    <source>
        <dbReference type="Proteomes" id="UP000058925"/>
    </source>
</evidence>
<sequence length="439" mass="47292">MKLLTLATIFLLIGIASFAQSEANAQEGEFTLTINPGATDSNSLSPIEPANVTIPVGATVVWLNKDSAYHQIVSGTPEAGPTNVFYGDFFATNEAYNRTFDSPGVIDYYDPIWTNIRGQITTVSENNTEPGFGTTGNFADNNFTPNNDANTGNGTSLTNEPLQSSTAQTFQSNNVNTPNDGSFNQPQTGVAGDNTQLFTTDQQQQQPVQQQPVQQQPVQQEQPLQSSTAQTFQSNNVNTPNDGSFNQPQTGVAGDNTQLFTTDQQQQQPVQQQPVQQQITQEQLQIPQHGPIDSFKASGKINSYIVTAASPWNATGDWSMIVENGEMKNFVTNMAWFNGTTGHTHDFLNFDSRDDIELPSDNILTIDGEMDVASNGVITWDGVDSTINLGGGGKTITISVDHEATDHHFAGQPIIGTVTSLTPCSDTPGASMEILPTCD</sequence>
<evidence type="ECO:0000313" key="2">
    <source>
        <dbReference type="EMBL" id="ALI37687.1"/>
    </source>
</evidence>
<protein>
    <submittedName>
        <fullName evidence="2">Plastocyanin</fullName>
    </submittedName>
</protein>
<dbReference type="OrthoDB" id="11836at2157"/>
<proteinExistence type="predicted"/>
<gene>
    <name evidence="2" type="primary">petE_4</name>
    <name evidence="2" type="ORF">NMY3_03505</name>
</gene>
<dbReference type="RefSeq" id="WP_196816712.1">
    <property type="nucleotide sequence ID" value="NZ_CP012850.1"/>
</dbReference>